<reference evidence="11 12" key="1">
    <citation type="submission" date="2017-09" db="EMBL/GenBank/DDBJ databases">
        <title>Depth-based differentiation of microbial function through sediment-hosted aquifers and enrichment of novel symbionts in the deep terrestrial subsurface.</title>
        <authorList>
            <person name="Probst A.J."/>
            <person name="Ladd B."/>
            <person name="Jarett J.K."/>
            <person name="Geller-Mcgrath D.E."/>
            <person name="Sieber C.M."/>
            <person name="Emerson J.B."/>
            <person name="Anantharaman K."/>
            <person name="Thomas B.C."/>
            <person name="Malmstrom R."/>
            <person name="Stieglmeier M."/>
            <person name="Klingl A."/>
            <person name="Woyke T."/>
            <person name="Ryan C.M."/>
            <person name="Banfield J.F."/>
        </authorList>
    </citation>
    <scope>NUCLEOTIDE SEQUENCE [LARGE SCALE GENOMIC DNA]</scope>
    <source>
        <strain evidence="11">CG08_land_8_20_14_0_20_45_16</strain>
    </source>
</reference>
<keyword evidence="6" id="KW-0548">Nucleotidyltransferase</keyword>
<organism evidence="11 12">
    <name type="scientific">Candidatus Saganbacteria bacterium CG08_land_8_20_14_0_20_45_16</name>
    <dbReference type="NCBI Taxonomy" id="2014293"/>
    <lineage>
        <taxon>Bacteria</taxon>
        <taxon>Bacillati</taxon>
        <taxon>Saganbacteria</taxon>
    </lineage>
</organism>
<dbReference type="Pfam" id="PF14579">
    <property type="entry name" value="HHH_6"/>
    <property type="match status" value="1"/>
</dbReference>
<evidence type="ECO:0000256" key="8">
    <source>
        <dbReference type="ARBA" id="ARBA00022932"/>
    </source>
</evidence>
<evidence type="ECO:0000256" key="3">
    <source>
        <dbReference type="ARBA" id="ARBA00012417"/>
    </source>
</evidence>
<dbReference type="NCBIfam" id="TIGR00594">
    <property type="entry name" value="polc"/>
    <property type="match status" value="1"/>
</dbReference>
<evidence type="ECO:0000256" key="4">
    <source>
        <dbReference type="ARBA" id="ARBA00019114"/>
    </source>
</evidence>
<evidence type="ECO:0000256" key="9">
    <source>
        <dbReference type="ARBA" id="ARBA00049244"/>
    </source>
</evidence>
<keyword evidence="8" id="KW-0239">DNA-directed DNA polymerase</keyword>
<dbReference type="AlphaFoldDB" id="A0A2H0Y3Q1"/>
<accession>A0A2H0Y3Q1</accession>
<dbReference type="GO" id="GO:0005737">
    <property type="term" value="C:cytoplasm"/>
    <property type="evidence" value="ECO:0007669"/>
    <property type="project" value="UniProtKB-SubCell"/>
</dbReference>
<dbReference type="Gene3D" id="3.20.20.140">
    <property type="entry name" value="Metal-dependent hydrolases"/>
    <property type="match status" value="1"/>
</dbReference>
<dbReference type="InterPro" id="IPR003141">
    <property type="entry name" value="Pol/His_phosphatase_N"/>
</dbReference>
<feature type="domain" description="Polymerase/histidinol phosphatase N-terminal" evidence="10">
    <location>
        <begin position="7"/>
        <end position="74"/>
    </location>
</feature>
<name>A0A2H0Y3Q1_UNCSA</name>
<dbReference type="NCBIfam" id="NF005298">
    <property type="entry name" value="PRK06826.1"/>
    <property type="match status" value="1"/>
</dbReference>
<proteinExistence type="inferred from homology"/>
<comment type="similarity">
    <text evidence="2">Belongs to the DNA polymerase type-C family. DnaE subfamily.</text>
</comment>
<dbReference type="InterPro" id="IPR029460">
    <property type="entry name" value="DNAPol_HHH"/>
</dbReference>
<evidence type="ECO:0000256" key="2">
    <source>
        <dbReference type="ARBA" id="ARBA00009496"/>
    </source>
</evidence>
<dbReference type="EC" id="2.7.7.7" evidence="3"/>
<evidence type="ECO:0000259" key="10">
    <source>
        <dbReference type="SMART" id="SM00481"/>
    </source>
</evidence>
<dbReference type="SMART" id="SM00481">
    <property type="entry name" value="POLIIIAc"/>
    <property type="match status" value="1"/>
</dbReference>
<dbReference type="GO" id="GO:0008408">
    <property type="term" value="F:3'-5' exonuclease activity"/>
    <property type="evidence" value="ECO:0007669"/>
    <property type="project" value="InterPro"/>
</dbReference>
<dbReference type="PANTHER" id="PTHR32294">
    <property type="entry name" value="DNA POLYMERASE III SUBUNIT ALPHA"/>
    <property type="match status" value="1"/>
</dbReference>
<evidence type="ECO:0000313" key="11">
    <source>
        <dbReference type="EMBL" id="PIS31517.1"/>
    </source>
</evidence>
<dbReference type="InterPro" id="IPR040982">
    <property type="entry name" value="DNA_pol3_finger"/>
</dbReference>
<dbReference type="Pfam" id="PF17657">
    <property type="entry name" value="DNA_pol3_finger"/>
    <property type="match status" value="1"/>
</dbReference>
<dbReference type="GO" id="GO:0006260">
    <property type="term" value="P:DNA replication"/>
    <property type="evidence" value="ECO:0007669"/>
    <property type="project" value="UniProtKB-KW"/>
</dbReference>
<evidence type="ECO:0000256" key="7">
    <source>
        <dbReference type="ARBA" id="ARBA00022705"/>
    </source>
</evidence>
<dbReference type="Pfam" id="PF07733">
    <property type="entry name" value="DNA_pol3_alpha"/>
    <property type="match status" value="1"/>
</dbReference>
<dbReference type="CDD" id="cd12113">
    <property type="entry name" value="PHP_PolIIIA_DnaE3"/>
    <property type="match status" value="1"/>
</dbReference>
<keyword evidence="7" id="KW-0235">DNA replication</keyword>
<protein>
    <recommendedName>
        <fullName evidence="4">DNA polymerase III subunit alpha</fullName>
        <ecNumber evidence="3">2.7.7.7</ecNumber>
    </recommendedName>
</protein>
<dbReference type="InterPro" id="IPR041931">
    <property type="entry name" value="DNA_pol3_alpha_thumb_dom"/>
</dbReference>
<dbReference type="EMBL" id="PEYM01000011">
    <property type="protein sequence ID" value="PIS31517.1"/>
    <property type="molecule type" value="Genomic_DNA"/>
</dbReference>
<dbReference type="Proteomes" id="UP000231343">
    <property type="component" value="Unassembled WGS sequence"/>
</dbReference>
<dbReference type="Pfam" id="PF02811">
    <property type="entry name" value="PHP"/>
    <property type="match status" value="1"/>
</dbReference>
<dbReference type="Gene3D" id="2.40.50.140">
    <property type="entry name" value="Nucleic acid-binding proteins"/>
    <property type="match status" value="1"/>
</dbReference>
<dbReference type="CDD" id="cd04485">
    <property type="entry name" value="DnaE_OBF"/>
    <property type="match status" value="1"/>
</dbReference>
<dbReference type="InterPro" id="IPR011708">
    <property type="entry name" value="DNA_pol3_alpha_NTPase_dom"/>
</dbReference>
<dbReference type="Gene3D" id="1.10.10.1600">
    <property type="entry name" value="Bacterial DNA polymerase III alpha subunit, thumb domain"/>
    <property type="match status" value="1"/>
</dbReference>
<dbReference type="InterPro" id="IPR016195">
    <property type="entry name" value="Pol/histidinol_Pase-like"/>
</dbReference>
<dbReference type="NCBIfam" id="NF004226">
    <property type="entry name" value="PRK05673.1"/>
    <property type="match status" value="1"/>
</dbReference>
<gene>
    <name evidence="11" type="ORF">COT42_00945</name>
</gene>
<sequence>MPADKFVHLHCHSEYSLLDGAARISEMVKAAKEFGMPAIALTDHGNMYGTVQFINAAQEAGIKPIIGCELYVAPRTRFDKETKEDRSPYHLTALVKNAQGYTNLTNLVSIASIEGFYSRPRVDHELIEKYHEGLIFLSGCPKGEIPFLFSHGDIAKANQVAGWFKELLGADFYLELQELSLPGLENHVPNLLQIANKFDLKVVASNDTHYVKKSDAYAQDVLLSIQTGAFLADAKRMRLESQEFYIKSGQEMLNLFASVPSAISNTLEIAEKCNFDLEMGKLHLPHYLVPKGETPDTFLEALVWTGVKQRYASLLPPEIIDRVKYELYVIEKMGYAAYFLIVQDFINHAKSKGIPVGPGRGSAAGSIVSYALGITNIDPLKYGLIFERFLNDERVSMPDIDVDFCIERRNEVIEYVASKYGQDHVAQIVTFGTMAARGAIRDVGRVQQVPLPEVDKIAKLVPFGPGVTLESALQNVKELKSLYDSEVRVKQLIDTAKSLEGLSRHASVHAAGVVISEKPLTDYAPLQKLDKSVIVTQFPMGDLEKIGLLKMDFLGLRNLTMIAYTLELIKKTQGIELDLDSIPLDDHKTYGILCGGETMGIFQLESRGMQTLIKDLQPTHFEEIIALLALYRPGPLESGMVVDYVNRKHKRTQVKYMLPQLEPILRETYGVILYQEQVMKIASEVGGFTLGQADMLRRAMGKKKAKEMQQQKKFFVDGAVKKGVSQHKATELFDLCAKFAGYGFNKSHSAAYGVISYQTAYLKANYPKEFMAALLTSVSSNADKVTGYVNECRRMGMKILPPDVNESERNFTPAKGGIRFGLSAVRNVGLAAIDSIIEVKGKGEPFRSLADFCERIDARTVNKKVIESLIKAGAFDSFGLGRAYQLAILGKIMSRVATVQREQANGQAALFGEMSNVSGQGPMSNGFEDIQIEEFPPEQLLKMEKEMIGLYISSHPLDYVSESLEAQVNTKIIDIAEMKEGDMVRIGGLLSEGRRLTTKKGDMMMIGKIEDTSGSIGLVVFPKTFKKSEALLNNDQIVVVKGKVNRDMRTEELNVVAEEVFPMADIEKKRSLYIELVSVSDPDILSKMRQLFVLYNGTDPVIIKLDGQSIALAGELHVDINPDLVLQLEKLLGTGSVNVEYRAVVKEEAKDNVKCPI</sequence>
<dbReference type="InterPro" id="IPR004805">
    <property type="entry name" value="DnaE2/DnaE/PolC"/>
</dbReference>
<comment type="caution">
    <text evidence="11">The sequence shown here is derived from an EMBL/GenBank/DDBJ whole genome shotgun (WGS) entry which is preliminary data.</text>
</comment>
<keyword evidence="5" id="KW-0808">Transferase</keyword>
<dbReference type="InterPro" id="IPR004365">
    <property type="entry name" value="NA-bd_OB_tRNA"/>
</dbReference>
<evidence type="ECO:0000256" key="1">
    <source>
        <dbReference type="ARBA" id="ARBA00004496"/>
    </source>
</evidence>
<dbReference type="Pfam" id="PF01336">
    <property type="entry name" value="tRNA_anti-codon"/>
    <property type="match status" value="1"/>
</dbReference>
<evidence type="ECO:0000256" key="6">
    <source>
        <dbReference type="ARBA" id="ARBA00022695"/>
    </source>
</evidence>
<evidence type="ECO:0000256" key="5">
    <source>
        <dbReference type="ARBA" id="ARBA00022679"/>
    </source>
</evidence>
<dbReference type="PANTHER" id="PTHR32294:SF0">
    <property type="entry name" value="DNA POLYMERASE III SUBUNIT ALPHA"/>
    <property type="match status" value="1"/>
</dbReference>
<comment type="catalytic activity">
    <reaction evidence="9">
        <text>DNA(n) + a 2'-deoxyribonucleoside 5'-triphosphate = DNA(n+1) + diphosphate</text>
        <dbReference type="Rhea" id="RHEA:22508"/>
        <dbReference type="Rhea" id="RHEA-COMP:17339"/>
        <dbReference type="Rhea" id="RHEA-COMP:17340"/>
        <dbReference type="ChEBI" id="CHEBI:33019"/>
        <dbReference type="ChEBI" id="CHEBI:61560"/>
        <dbReference type="ChEBI" id="CHEBI:173112"/>
        <dbReference type="EC" id="2.7.7.7"/>
    </reaction>
</comment>
<dbReference type="SUPFAM" id="SSF89550">
    <property type="entry name" value="PHP domain-like"/>
    <property type="match status" value="1"/>
</dbReference>
<dbReference type="InterPro" id="IPR012340">
    <property type="entry name" value="NA-bd_OB-fold"/>
</dbReference>
<dbReference type="Gene3D" id="1.10.150.870">
    <property type="match status" value="1"/>
</dbReference>
<dbReference type="GO" id="GO:0003676">
    <property type="term" value="F:nucleic acid binding"/>
    <property type="evidence" value="ECO:0007669"/>
    <property type="project" value="InterPro"/>
</dbReference>
<dbReference type="InterPro" id="IPR004013">
    <property type="entry name" value="PHP_dom"/>
</dbReference>
<comment type="subcellular location">
    <subcellularLocation>
        <location evidence="1">Cytoplasm</location>
    </subcellularLocation>
</comment>
<dbReference type="GO" id="GO:0003887">
    <property type="term" value="F:DNA-directed DNA polymerase activity"/>
    <property type="evidence" value="ECO:0007669"/>
    <property type="project" value="UniProtKB-KW"/>
</dbReference>
<evidence type="ECO:0000313" key="12">
    <source>
        <dbReference type="Proteomes" id="UP000231343"/>
    </source>
</evidence>